<dbReference type="SUPFAM" id="SSF46785">
    <property type="entry name" value="Winged helix' DNA-binding domain"/>
    <property type="match status" value="1"/>
</dbReference>
<dbReference type="PANTHER" id="PTHR33204">
    <property type="entry name" value="TRANSCRIPTIONAL REGULATOR, MARR FAMILY"/>
    <property type="match status" value="1"/>
</dbReference>
<evidence type="ECO:0000313" key="6">
    <source>
        <dbReference type="Proteomes" id="UP000516369"/>
    </source>
</evidence>
<dbReference type="EMBL" id="CP053923">
    <property type="protein sequence ID" value="QNT68398.1"/>
    <property type="molecule type" value="Genomic_DNA"/>
</dbReference>
<dbReference type="Proteomes" id="UP000516369">
    <property type="component" value="Chromosome"/>
</dbReference>
<evidence type="ECO:0000256" key="1">
    <source>
        <dbReference type="ARBA" id="ARBA00023015"/>
    </source>
</evidence>
<dbReference type="GO" id="GO:0003677">
    <property type="term" value="F:DNA binding"/>
    <property type="evidence" value="ECO:0007669"/>
    <property type="project" value="UniProtKB-KW"/>
</dbReference>
<name>A0A7H1MY62_9PROT</name>
<dbReference type="InterPro" id="IPR036388">
    <property type="entry name" value="WH-like_DNA-bd_sf"/>
</dbReference>
<protein>
    <submittedName>
        <fullName evidence="5">Helix-turn-helix transcriptional regulator</fullName>
    </submittedName>
</protein>
<gene>
    <name evidence="5" type="ORF">HQ394_02265</name>
</gene>
<keyword evidence="1" id="KW-0805">Transcription regulation</keyword>
<evidence type="ECO:0000256" key="2">
    <source>
        <dbReference type="ARBA" id="ARBA00023125"/>
    </source>
</evidence>
<dbReference type="RefSeq" id="WP_190261838.1">
    <property type="nucleotide sequence ID" value="NZ_CP053923.1"/>
</dbReference>
<keyword evidence="6" id="KW-1185">Reference proteome</keyword>
<organism evidence="5 6">
    <name type="scientific">Defluviicoccus vanus</name>
    <dbReference type="NCBI Taxonomy" id="111831"/>
    <lineage>
        <taxon>Bacteria</taxon>
        <taxon>Pseudomonadati</taxon>
        <taxon>Pseudomonadota</taxon>
        <taxon>Alphaproteobacteria</taxon>
        <taxon>Rhodospirillales</taxon>
        <taxon>Rhodospirillaceae</taxon>
        <taxon>Defluviicoccus</taxon>
    </lineage>
</organism>
<sequence>MGWDEIANSVCPIARSLAVLGDRWTMLLIREFFLGTRRFDALQAQTGMSSHLLASRLKRLERAGIVERRQYQARPPRYEYRLTPKGLDLHGVVLALRAWGMRWSGLDPADEPAVALIHKTCGSAISDLSFHHDCGQVLLPQDILTTFGDAFSAERIARSTHTAKDAADAP</sequence>
<dbReference type="CDD" id="cd00090">
    <property type="entry name" value="HTH_ARSR"/>
    <property type="match status" value="1"/>
</dbReference>
<dbReference type="InterPro" id="IPR002577">
    <property type="entry name" value="HTH_HxlR"/>
</dbReference>
<dbReference type="PANTHER" id="PTHR33204:SF36">
    <property type="entry name" value="TRANSCRIPTIONAL REGULATORY PROTEIN"/>
    <property type="match status" value="1"/>
</dbReference>
<dbReference type="AlphaFoldDB" id="A0A7H1MY62"/>
<dbReference type="InterPro" id="IPR011991">
    <property type="entry name" value="ArsR-like_HTH"/>
</dbReference>
<dbReference type="Gene3D" id="1.10.10.10">
    <property type="entry name" value="Winged helix-like DNA-binding domain superfamily/Winged helix DNA-binding domain"/>
    <property type="match status" value="1"/>
</dbReference>
<evidence type="ECO:0000313" key="5">
    <source>
        <dbReference type="EMBL" id="QNT68398.1"/>
    </source>
</evidence>
<dbReference type="KEGG" id="dvn:HQ394_02265"/>
<evidence type="ECO:0000256" key="3">
    <source>
        <dbReference type="ARBA" id="ARBA00023163"/>
    </source>
</evidence>
<accession>A0A7H1MY62</accession>
<proteinExistence type="predicted"/>
<dbReference type="Pfam" id="PF01638">
    <property type="entry name" value="HxlR"/>
    <property type="match status" value="1"/>
</dbReference>
<keyword evidence="3" id="KW-0804">Transcription</keyword>
<dbReference type="GO" id="GO:0006355">
    <property type="term" value="P:regulation of DNA-templated transcription"/>
    <property type="evidence" value="ECO:0007669"/>
    <property type="project" value="UniProtKB-ARBA"/>
</dbReference>
<dbReference type="InterPro" id="IPR036390">
    <property type="entry name" value="WH_DNA-bd_sf"/>
</dbReference>
<feature type="domain" description="HTH hxlR-type" evidence="4">
    <location>
        <begin position="11"/>
        <end position="108"/>
    </location>
</feature>
<keyword evidence="2" id="KW-0238">DNA-binding</keyword>
<reference evidence="5 6" key="1">
    <citation type="submission" date="2020-05" db="EMBL/GenBank/DDBJ databases">
        <title>Complete closed genome sequence of Defluviicoccus vanus.</title>
        <authorList>
            <person name="Bessarab I."/>
            <person name="Arumugam K."/>
            <person name="Maszenan A.M."/>
            <person name="Seviour R.J."/>
            <person name="Williams R.B."/>
        </authorList>
    </citation>
    <scope>NUCLEOTIDE SEQUENCE [LARGE SCALE GENOMIC DNA]</scope>
    <source>
        <strain evidence="5 6">Ben 114</strain>
    </source>
</reference>
<dbReference type="PROSITE" id="PS51118">
    <property type="entry name" value="HTH_HXLR"/>
    <property type="match status" value="1"/>
</dbReference>
<evidence type="ECO:0000259" key="4">
    <source>
        <dbReference type="PROSITE" id="PS51118"/>
    </source>
</evidence>